<evidence type="ECO:0000313" key="1">
    <source>
        <dbReference type="EMBL" id="DAE23640.1"/>
    </source>
</evidence>
<sequence length="158" mass="18716">MIQKPFNDADLIYNYEEHRYVPTTDFILRKTGIDLVNGNILNSVDDANPSELGDRVLDEISAHIYATIYGMTLNENYVSFMLACDTEYRDRLKRVFVNEVRYALRAGDFWFTLDEMERANFITRDSVNLLNRQHSETGIRLLYRGRFNVLCRKVDWEW</sequence>
<proteinExistence type="predicted"/>
<protein>
    <submittedName>
        <fullName evidence="1">Uncharacterized protein</fullName>
    </submittedName>
</protein>
<organism evidence="1">
    <name type="scientific">Siphoviridae sp. ctr592</name>
    <dbReference type="NCBI Taxonomy" id="2826474"/>
    <lineage>
        <taxon>Viruses</taxon>
        <taxon>Duplodnaviria</taxon>
        <taxon>Heunggongvirae</taxon>
        <taxon>Uroviricota</taxon>
        <taxon>Caudoviricetes</taxon>
    </lineage>
</organism>
<name>A0A8S5QX51_9CAUD</name>
<reference evidence="1" key="1">
    <citation type="journal article" date="2021" name="Proc. Natl. Acad. Sci. U.S.A.">
        <title>A Catalog of Tens of Thousands of Viruses from Human Metagenomes Reveals Hidden Associations with Chronic Diseases.</title>
        <authorList>
            <person name="Tisza M.J."/>
            <person name="Buck C.B."/>
        </authorList>
    </citation>
    <scope>NUCLEOTIDE SEQUENCE</scope>
    <source>
        <strain evidence="1">Ctr592</strain>
    </source>
</reference>
<dbReference type="EMBL" id="BK015757">
    <property type="protein sequence ID" value="DAE23640.1"/>
    <property type="molecule type" value="Genomic_DNA"/>
</dbReference>
<accession>A0A8S5QX51</accession>